<keyword evidence="6" id="KW-0238">DNA-binding</keyword>
<dbReference type="Gene3D" id="3.40.50.1980">
    <property type="entry name" value="Nitrogenase molybdenum iron protein domain"/>
    <property type="match status" value="2"/>
</dbReference>
<dbReference type="PANTHER" id="PTHR30532">
    <property type="entry name" value="IRON III DICITRATE-BINDING PERIPLASMIC PROTEIN"/>
    <property type="match status" value="1"/>
</dbReference>
<evidence type="ECO:0000259" key="9">
    <source>
        <dbReference type="PROSITE" id="PS50983"/>
    </source>
</evidence>
<dbReference type="GO" id="GO:1901678">
    <property type="term" value="P:iron coordination entity transport"/>
    <property type="evidence" value="ECO:0007669"/>
    <property type="project" value="UniProtKB-ARBA"/>
</dbReference>
<keyword evidence="11" id="KW-1185">Reference proteome</keyword>
<dbReference type="PRINTS" id="PR00032">
    <property type="entry name" value="HTHARAC"/>
</dbReference>
<evidence type="ECO:0000256" key="4">
    <source>
        <dbReference type="ARBA" id="ARBA00022729"/>
    </source>
</evidence>
<name>A0A1G8TTF3_9BACL</name>
<dbReference type="SUPFAM" id="SSF53807">
    <property type="entry name" value="Helical backbone' metal receptor"/>
    <property type="match status" value="1"/>
</dbReference>
<dbReference type="GO" id="GO:0003700">
    <property type="term" value="F:DNA-binding transcription factor activity"/>
    <property type="evidence" value="ECO:0007669"/>
    <property type="project" value="InterPro"/>
</dbReference>
<evidence type="ECO:0000256" key="2">
    <source>
        <dbReference type="ARBA" id="ARBA00008814"/>
    </source>
</evidence>
<dbReference type="EMBL" id="FNDX01000017">
    <property type="protein sequence ID" value="SDJ44759.1"/>
    <property type="molecule type" value="Genomic_DNA"/>
</dbReference>
<sequence length="555" mass="61646">MLPSSTLPALLHSLLFQLTDAMLAVQPAMSCTEPQTAQTHLLLICTGGSGGLTLPGGTTPLSADRCFLLSPGTTYTAANPETTLYYYQLSFNIYQTDGRPGLYTQELLPGRQELLVHPFTRVIRLAEELTACPDNRSEIQLYRQQLKFQELLLLLLEHNYPDEAPSPAESVEGTIRYMQEHYMDSITVKQLAEQAGVSLWQYTPLFQKLTGQKPLEYLTGLRISRSQQLLLESAEPLREIARLTGFSDEYYFSRRFRQITGVTPGQYAMTQRGKVTVQDWTGHTVDIPERPRRVIYHGETIGDLLALGVKPVGGDEEFARNSVYKHRLKSLANVGFPLNPQLTASLRPDLIIIANSDEKLYKRVADIAPALTFDSFAPLEQRMRTLGGWLGKQREAEAWLAGFADRNAAMWQRLYGSGVLSPGETASALIFDHGNHLYAMGLSGLSSALYAPGGLRPTPEIQKALDAELGFAEVDPQRLHAYAGDRVFMLVPEREDSRAAMDVLLESPAWRSLPAVQQGHAYLLDSSKWNFSDALTRERLLTLLPKVLGGHGAAQ</sequence>
<keyword evidence="5" id="KW-0805">Transcription regulation</keyword>
<evidence type="ECO:0000256" key="1">
    <source>
        <dbReference type="ARBA" id="ARBA00004196"/>
    </source>
</evidence>
<dbReference type="Gene3D" id="1.10.10.60">
    <property type="entry name" value="Homeodomain-like"/>
    <property type="match status" value="2"/>
</dbReference>
<dbReference type="SUPFAM" id="SSF46689">
    <property type="entry name" value="Homeodomain-like"/>
    <property type="match status" value="2"/>
</dbReference>
<keyword evidence="3" id="KW-0813">Transport</keyword>
<feature type="domain" description="Fe/B12 periplasmic-binding" evidence="9">
    <location>
        <begin position="292"/>
        <end position="552"/>
    </location>
</feature>
<dbReference type="GO" id="GO:0030288">
    <property type="term" value="C:outer membrane-bounded periplasmic space"/>
    <property type="evidence" value="ECO:0007669"/>
    <property type="project" value="TreeGrafter"/>
</dbReference>
<dbReference type="PANTHER" id="PTHR30532:SF1">
    <property type="entry name" value="IRON(3+)-HYDROXAMATE-BINDING PROTEIN FHUD"/>
    <property type="match status" value="1"/>
</dbReference>
<dbReference type="InterPro" id="IPR009057">
    <property type="entry name" value="Homeodomain-like_sf"/>
</dbReference>
<evidence type="ECO:0000256" key="6">
    <source>
        <dbReference type="ARBA" id="ARBA00023125"/>
    </source>
</evidence>
<dbReference type="InterPro" id="IPR018062">
    <property type="entry name" value="HTH_AraC-typ_CS"/>
</dbReference>
<dbReference type="InterPro" id="IPR051313">
    <property type="entry name" value="Bact_iron-sidero_bind"/>
</dbReference>
<dbReference type="InterPro" id="IPR037923">
    <property type="entry name" value="HTH-like"/>
</dbReference>
<evidence type="ECO:0000256" key="3">
    <source>
        <dbReference type="ARBA" id="ARBA00022448"/>
    </source>
</evidence>
<evidence type="ECO:0000313" key="11">
    <source>
        <dbReference type="Proteomes" id="UP000199050"/>
    </source>
</evidence>
<dbReference type="RefSeq" id="WP_090715483.1">
    <property type="nucleotide sequence ID" value="NZ_CBCSKY010000024.1"/>
</dbReference>
<dbReference type="Proteomes" id="UP000199050">
    <property type="component" value="Unassembled WGS sequence"/>
</dbReference>
<evidence type="ECO:0000313" key="10">
    <source>
        <dbReference type="EMBL" id="SDJ44759.1"/>
    </source>
</evidence>
<feature type="domain" description="HTH araC/xylS-type" evidence="8">
    <location>
        <begin position="172"/>
        <end position="270"/>
    </location>
</feature>
<keyword evidence="7" id="KW-0804">Transcription</keyword>
<organism evidence="10 11">
    <name type="scientific">Paenibacillus typhae</name>
    <dbReference type="NCBI Taxonomy" id="1174501"/>
    <lineage>
        <taxon>Bacteria</taxon>
        <taxon>Bacillati</taxon>
        <taxon>Bacillota</taxon>
        <taxon>Bacilli</taxon>
        <taxon>Bacillales</taxon>
        <taxon>Paenibacillaceae</taxon>
        <taxon>Paenibacillus</taxon>
    </lineage>
</organism>
<dbReference type="InterPro" id="IPR002491">
    <property type="entry name" value="ABC_transptr_periplasmic_BD"/>
</dbReference>
<dbReference type="PROSITE" id="PS00041">
    <property type="entry name" value="HTH_ARAC_FAMILY_1"/>
    <property type="match status" value="1"/>
</dbReference>
<dbReference type="STRING" id="1174501.SAMN05216192_11772"/>
<dbReference type="AlphaFoldDB" id="A0A1G8TTF3"/>
<dbReference type="OrthoDB" id="2660924at2"/>
<dbReference type="PROSITE" id="PS50983">
    <property type="entry name" value="FE_B12_PBP"/>
    <property type="match status" value="1"/>
</dbReference>
<proteinExistence type="inferred from homology"/>
<keyword evidence="4" id="KW-0732">Signal</keyword>
<dbReference type="Pfam" id="PF12833">
    <property type="entry name" value="HTH_18"/>
    <property type="match status" value="1"/>
</dbReference>
<comment type="similarity">
    <text evidence="2">Belongs to the bacterial solute-binding protein 8 family.</text>
</comment>
<dbReference type="GO" id="GO:0043565">
    <property type="term" value="F:sequence-specific DNA binding"/>
    <property type="evidence" value="ECO:0007669"/>
    <property type="project" value="InterPro"/>
</dbReference>
<evidence type="ECO:0000256" key="5">
    <source>
        <dbReference type="ARBA" id="ARBA00023015"/>
    </source>
</evidence>
<evidence type="ECO:0000256" key="7">
    <source>
        <dbReference type="ARBA" id="ARBA00023163"/>
    </source>
</evidence>
<dbReference type="InterPro" id="IPR018060">
    <property type="entry name" value="HTH_AraC"/>
</dbReference>
<gene>
    <name evidence="10" type="ORF">SAMN05216192_11772</name>
</gene>
<dbReference type="SUPFAM" id="SSF51215">
    <property type="entry name" value="Regulatory protein AraC"/>
    <property type="match status" value="1"/>
</dbReference>
<accession>A0A1G8TTF3</accession>
<dbReference type="PROSITE" id="PS01124">
    <property type="entry name" value="HTH_ARAC_FAMILY_2"/>
    <property type="match status" value="1"/>
</dbReference>
<dbReference type="Pfam" id="PF01497">
    <property type="entry name" value="Peripla_BP_2"/>
    <property type="match status" value="1"/>
</dbReference>
<comment type="subcellular location">
    <subcellularLocation>
        <location evidence="1">Cell envelope</location>
    </subcellularLocation>
</comment>
<evidence type="ECO:0000259" key="8">
    <source>
        <dbReference type="PROSITE" id="PS01124"/>
    </source>
</evidence>
<reference evidence="11" key="1">
    <citation type="submission" date="2016-10" db="EMBL/GenBank/DDBJ databases">
        <authorList>
            <person name="Varghese N."/>
            <person name="Submissions S."/>
        </authorList>
    </citation>
    <scope>NUCLEOTIDE SEQUENCE [LARGE SCALE GENOMIC DNA]</scope>
    <source>
        <strain evidence="11">CGMCC 1.11012</strain>
    </source>
</reference>
<protein>
    <submittedName>
        <fullName evidence="10">ABC-type Fe3+-hydroxamate transport system, substrate-binding protein</fullName>
    </submittedName>
</protein>
<dbReference type="InterPro" id="IPR020449">
    <property type="entry name" value="Tscrpt_reg_AraC-type_HTH"/>
</dbReference>
<dbReference type="SMART" id="SM00342">
    <property type="entry name" value="HTH_ARAC"/>
    <property type="match status" value="1"/>
</dbReference>